<dbReference type="PANTHER" id="PTHR12561:SF3">
    <property type="entry name" value="LIPOYLTRANSFERASE 1, MITOCHONDRIAL"/>
    <property type="match status" value="1"/>
</dbReference>
<keyword evidence="7" id="KW-1185">Reference proteome</keyword>
<dbReference type="InterPro" id="IPR004562">
    <property type="entry name" value="LipoylTrfase_LipoateP_Ligase"/>
</dbReference>
<dbReference type="SUPFAM" id="SSF52058">
    <property type="entry name" value="L domain-like"/>
    <property type="match status" value="2"/>
</dbReference>
<proteinExistence type="inferred from homology"/>
<evidence type="ECO:0000313" key="6">
    <source>
        <dbReference type="EMBL" id="KAF3420278.1"/>
    </source>
</evidence>
<accession>A0A833RK73</accession>
<dbReference type="GO" id="GO:0005739">
    <property type="term" value="C:mitochondrion"/>
    <property type="evidence" value="ECO:0007669"/>
    <property type="project" value="TreeGrafter"/>
</dbReference>
<sequence>MAHNRLTELKYESFAGLIYLLEADFSSNAITHVDPEAFRDSPGLISLELQNNPLDEVKGHFLNCRTLLYLDLNSCGIHRLNTQFFHNTTNLNKLDLSHNPLGQIEPGPFDHLTNLEYLKLNACNLTHISPDAFAHLENLRELEMAENDLRALSWTSVLAPLIRLEYLNIRKTGITNLPGDAFAKNLYLRQLVLADNELWHLDVGNTLGHNLHSLQSLDLSNCNLQDRLSEEAFKNASKLRVLNLSGNPMFAADLTAVLRHLPKLHKLSLSNCSLRRLPNAFHVFEHLEELDISHNPLSDAFVSLLNPLESLEYLDMSYCNLGYVGNNTFAHMTSLKKLILSGNKLHTLEEGLFANLTRLESLELNNCDLKTPIDPKVFGDRVSTDIIELKLSGNSLEVPQEGSLLPTQLSNLEILDLSNCNLQHLNENLFSRTRNLTQLNLSGNSISGTENLACLKKLRMLEHLDLSNNSLTTIVPRIFKSNPRLLSLNLLGNPFVCNCFITDMWDWALQVKNDLHVLVGSQPANFETGAAKLRKSLSCTYDDETYRKIVEQARASMDQRRARKVLQMIRFNRFKKGKMSLINRFMVVVKRKPQYNNFYRVSRYSTSSFNEKQNNRNDSITKSVFISQSTDVFTNLALEDWFYKNQDFTNHHVLLLWRNNPCIVIGRHQNPWIEHNTQLAEKRGVVLVRRNSGGGTVYHDRGNLNLSFFTPRERYNRKYNLEIITRALYREWGVEAEVNKRDDIVVEEKYKISGTAAKLGRPNAYHHCTLLVNVNKTALNLSLEKKENGIETNATTSTRSPIKNLVDINSHIQMDKLITAIGWEYLRTNALVLEDGGQELIQRQKGFQYINPTEDWFPGLDKLISEFRSWEWNYGKTPKFMVTRVVDVPAEDNKIHRFNLVLEIENGIIEEIKMKLPADLVSRDFNEDVSVITNLRGSRYDHEVMENIITAIGCKTVTLNTSQTVDKSNMIATQ</sequence>
<gene>
    <name evidence="6" type="ORF">E2986_11334</name>
</gene>
<dbReference type="Pfam" id="PF13516">
    <property type="entry name" value="LRR_6"/>
    <property type="match status" value="1"/>
</dbReference>
<evidence type="ECO:0000259" key="5">
    <source>
        <dbReference type="PROSITE" id="PS51733"/>
    </source>
</evidence>
<dbReference type="InterPro" id="IPR032675">
    <property type="entry name" value="LRR_dom_sf"/>
</dbReference>
<comment type="similarity">
    <text evidence="2">Belongs to the LplA family.</text>
</comment>
<dbReference type="GO" id="GO:0009249">
    <property type="term" value="P:protein lipoylation"/>
    <property type="evidence" value="ECO:0007669"/>
    <property type="project" value="InterPro"/>
</dbReference>
<dbReference type="AlphaFoldDB" id="A0A833RK73"/>
<organism evidence="6 7">
    <name type="scientific">Frieseomelitta varia</name>
    <dbReference type="NCBI Taxonomy" id="561572"/>
    <lineage>
        <taxon>Eukaryota</taxon>
        <taxon>Metazoa</taxon>
        <taxon>Ecdysozoa</taxon>
        <taxon>Arthropoda</taxon>
        <taxon>Hexapoda</taxon>
        <taxon>Insecta</taxon>
        <taxon>Pterygota</taxon>
        <taxon>Neoptera</taxon>
        <taxon>Endopterygota</taxon>
        <taxon>Hymenoptera</taxon>
        <taxon>Apocrita</taxon>
        <taxon>Aculeata</taxon>
        <taxon>Apoidea</taxon>
        <taxon>Anthophila</taxon>
        <taxon>Apidae</taxon>
        <taxon>Frieseomelitta</taxon>
    </lineage>
</organism>
<keyword evidence="3" id="KW-0433">Leucine-rich repeat</keyword>
<dbReference type="EMBL" id="WNWW01000976">
    <property type="protein sequence ID" value="KAF3420278.1"/>
    <property type="molecule type" value="Genomic_DNA"/>
</dbReference>
<dbReference type="GO" id="GO:0017118">
    <property type="term" value="F:lipoyltransferase activity"/>
    <property type="evidence" value="ECO:0007669"/>
    <property type="project" value="TreeGrafter"/>
</dbReference>
<name>A0A833RK73_9HYME</name>
<dbReference type="InterPro" id="IPR004143">
    <property type="entry name" value="BPL_LPL_catalytic"/>
</dbReference>
<dbReference type="PROSITE" id="PS51450">
    <property type="entry name" value="LRR"/>
    <property type="match status" value="4"/>
</dbReference>
<protein>
    <recommendedName>
        <fullName evidence="5">BPL/LPL catalytic domain-containing protein</fullName>
    </recommendedName>
</protein>
<dbReference type="PANTHER" id="PTHR12561">
    <property type="entry name" value="LIPOATE-PROTEIN LIGASE"/>
    <property type="match status" value="1"/>
</dbReference>
<keyword evidence="4" id="KW-0677">Repeat</keyword>
<dbReference type="UniPathway" id="UPA00537">
    <property type="reaction ID" value="UER00595"/>
</dbReference>
<dbReference type="InterPro" id="IPR001611">
    <property type="entry name" value="Leu-rich_rpt"/>
</dbReference>
<comment type="caution">
    <text evidence="6">The sequence shown here is derived from an EMBL/GenBank/DDBJ whole genome shotgun (WGS) entry which is preliminary data.</text>
</comment>
<dbReference type="Proteomes" id="UP000655588">
    <property type="component" value="Unassembled WGS sequence"/>
</dbReference>
<evidence type="ECO:0000256" key="3">
    <source>
        <dbReference type="ARBA" id="ARBA00022614"/>
    </source>
</evidence>
<dbReference type="Pfam" id="PF00560">
    <property type="entry name" value="LRR_1"/>
    <property type="match status" value="3"/>
</dbReference>
<dbReference type="CDD" id="cd16443">
    <property type="entry name" value="LplA"/>
    <property type="match status" value="1"/>
</dbReference>
<evidence type="ECO:0000256" key="4">
    <source>
        <dbReference type="ARBA" id="ARBA00022737"/>
    </source>
</evidence>
<dbReference type="Gene3D" id="3.30.390.50">
    <property type="entry name" value="CO dehydrogenase flavoprotein, C-terminal domain"/>
    <property type="match status" value="1"/>
</dbReference>
<dbReference type="Pfam" id="PF13855">
    <property type="entry name" value="LRR_8"/>
    <property type="match status" value="4"/>
</dbReference>
<dbReference type="InterPro" id="IPR045864">
    <property type="entry name" value="aa-tRNA-synth_II/BPL/LPL"/>
</dbReference>
<dbReference type="SUPFAM" id="SSF55681">
    <property type="entry name" value="Class II aaRS and biotin synthetases"/>
    <property type="match status" value="1"/>
</dbReference>
<dbReference type="FunFam" id="3.30.930.10:FF:000045">
    <property type="entry name" value="lipoyltransferase 1, mitochondrial"/>
    <property type="match status" value="1"/>
</dbReference>
<dbReference type="InterPro" id="IPR003591">
    <property type="entry name" value="Leu-rich_rpt_typical-subtyp"/>
</dbReference>
<dbReference type="Gene3D" id="3.80.10.10">
    <property type="entry name" value="Ribonuclease Inhibitor"/>
    <property type="match status" value="4"/>
</dbReference>
<reference evidence="6" key="1">
    <citation type="submission" date="2019-11" db="EMBL/GenBank/DDBJ databases">
        <title>The nuclear and mitochondrial genomes of Frieseomelitta varia - a highly eusocial stingless bee (Meliponini) with a permanently sterile worker caste.</title>
        <authorList>
            <person name="Freitas F.C.P."/>
            <person name="Lourenco A.P."/>
            <person name="Nunes F.M.F."/>
            <person name="Paschoal A.R."/>
            <person name="Abreu F.C.P."/>
            <person name="Barbin F.O."/>
            <person name="Bataglia L."/>
            <person name="Cardoso-Junior C.A.M."/>
            <person name="Cervoni M.S."/>
            <person name="Silva S.R."/>
            <person name="Dalarmi F."/>
            <person name="Del Lama M.A."/>
            <person name="Depintor T.S."/>
            <person name="Ferreira K.M."/>
            <person name="Goria P.S."/>
            <person name="Jaskot M.C."/>
            <person name="Lago D.C."/>
            <person name="Luna-Lucena D."/>
            <person name="Moda L.M."/>
            <person name="Nascimento L."/>
            <person name="Pedrino M."/>
            <person name="Rabico F.O."/>
            <person name="Sanches F.C."/>
            <person name="Santos D.E."/>
            <person name="Santos C.G."/>
            <person name="Vieira J."/>
            <person name="Lopes T.F."/>
            <person name="Barchuk A.R."/>
            <person name="Hartfelder K."/>
            <person name="Simoes Z.L.P."/>
            <person name="Bitondi M.M.G."/>
            <person name="Pinheiro D.G."/>
        </authorList>
    </citation>
    <scope>NUCLEOTIDE SEQUENCE</scope>
    <source>
        <strain evidence="6">USP_RPSP 00005682</strain>
        <tissue evidence="6">Whole individual</tissue>
    </source>
</reference>
<evidence type="ECO:0000256" key="1">
    <source>
        <dbReference type="ARBA" id="ARBA00005085"/>
    </source>
</evidence>
<dbReference type="SMART" id="SM00369">
    <property type="entry name" value="LRR_TYP"/>
    <property type="match status" value="13"/>
</dbReference>
<comment type="pathway">
    <text evidence="1">Protein modification; protein lipoylation via exogenous pathway; protein N(6)-(lipoyl)lysine from lipoate: step 2/2.</text>
</comment>
<evidence type="ECO:0000313" key="7">
    <source>
        <dbReference type="Proteomes" id="UP000655588"/>
    </source>
</evidence>
<dbReference type="Gene3D" id="3.30.930.10">
    <property type="entry name" value="Bira Bifunctional Protein, Domain 2"/>
    <property type="match status" value="1"/>
</dbReference>
<evidence type="ECO:0000256" key="2">
    <source>
        <dbReference type="ARBA" id="ARBA00008242"/>
    </source>
</evidence>
<dbReference type="Pfam" id="PF21948">
    <property type="entry name" value="LplA-B_cat"/>
    <property type="match status" value="1"/>
</dbReference>
<dbReference type="PROSITE" id="PS51733">
    <property type="entry name" value="BPL_LPL_CATALYTIC"/>
    <property type="match status" value="1"/>
</dbReference>
<feature type="domain" description="BPL/LPL catalytic" evidence="5">
    <location>
        <begin position="648"/>
        <end position="833"/>
    </location>
</feature>